<keyword evidence="2 7" id="KW-0812">Transmembrane</keyword>
<dbReference type="GO" id="GO:0004497">
    <property type="term" value="F:monooxygenase activity"/>
    <property type="evidence" value="ECO:0007669"/>
    <property type="project" value="InterPro"/>
</dbReference>
<dbReference type="GO" id="GO:0008168">
    <property type="term" value="F:methyltransferase activity"/>
    <property type="evidence" value="ECO:0007669"/>
    <property type="project" value="UniProtKB-KW"/>
</dbReference>
<dbReference type="Pfam" id="PF20684">
    <property type="entry name" value="Fung_rhodopsin"/>
    <property type="match status" value="1"/>
</dbReference>
<dbReference type="SUPFAM" id="SSF48264">
    <property type="entry name" value="Cytochrome P450"/>
    <property type="match status" value="1"/>
</dbReference>
<dbReference type="GO" id="GO:0020037">
    <property type="term" value="F:heme binding"/>
    <property type="evidence" value="ECO:0007669"/>
    <property type="project" value="InterPro"/>
</dbReference>
<feature type="transmembrane region" description="Helical" evidence="7">
    <location>
        <begin position="120"/>
        <end position="140"/>
    </location>
</feature>
<protein>
    <submittedName>
        <fullName evidence="9">Pisatin demethylase</fullName>
    </submittedName>
</protein>
<organism evidence="9 10">
    <name type="scientific">Pyrenophora seminiperda CCB06</name>
    <dbReference type="NCBI Taxonomy" id="1302712"/>
    <lineage>
        <taxon>Eukaryota</taxon>
        <taxon>Fungi</taxon>
        <taxon>Dikarya</taxon>
        <taxon>Ascomycota</taxon>
        <taxon>Pezizomycotina</taxon>
        <taxon>Dothideomycetes</taxon>
        <taxon>Pleosporomycetidae</taxon>
        <taxon>Pleosporales</taxon>
        <taxon>Pleosporineae</taxon>
        <taxon>Pleosporaceae</taxon>
        <taxon>Pyrenophora</taxon>
    </lineage>
</organism>
<feature type="transmembrane region" description="Helical" evidence="7">
    <location>
        <begin position="53"/>
        <end position="72"/>
    </location>
</feature>
<dbReference type="InterPro" id="IPR049326">
    <property type="entry name" value="Rhodopsin_dom_fungi"/>
</dbReference>
<evidence type="ECO:0000256" key="6">
    <source>
        <dbReference type="SAM" id="MobiDB-lite"/>
    </source>
</evidence>
<feature type="domain" description="Rhodopsin" evidence="8">
    <location>
        <begin position="84"/>
        <end position="213"/>
    </location>
</feature>
<name>A0A3M7MC79_9PLEO</name>
<evidence type="ECO:0000313" key="9">
    <source>
        <dbReference type="EMBL" id="RMZ71989.1"/>
    </source>
</evidence>
<dbReference type="PANTHER" id="PTHR33048">
    <property type="entry name" value="PTH11-LIKE INTEGRAL MEMBRANE PROTEIN (AFU_ORTHOLOGUE AFUA_5G11245)"/>
    <property type="match status" value="1"/>
</dbReference>
<dbReference type="InterPro" id="IPR036396">
    <property type="entry name" value="Cyt_P450_sf"/>
</dbReference>
<dbReference type="GO" id="GO:0005506">
    <property type="term" value="F:iron ion binding"/>
    <property type="evidence" value="ECO:0007669"/>
    <property type="project" value="InterPro"/>
</dbReference>
<gene>
    <name evidence="9" type="ORF">GMOD_00006975</name>
</gene>
<sequence>MKYHDFCFFSSERAKFIVFSVMTINLHEWAYATAYVTFGVGILSSIARKFRTFVYVGFALIFCVFLSSLWVVNEVQHITNEIHRLMTVLQCIPFEKILNPALHPEVKCIDARTIMLTPPVLNIFTDFYIIFLPMPTIWYLQMNRRRKATVITVLAFGVLSTTVAILRLPVLISVTLMKTDASIDVGKMIIVASFQVQCAIIAVNLPATKSLWTKIRGRYNPEDSDNLQEPFGLSPVGRKRRGDTNGTSNMGTVTRLERGLTASESKEELFQEPDRQARWTTRSVACSVSGDGELKRKQSICVTTSVDIEHSPRVSSQQEPLPPPLPHVPLPHTLGHECRVITGSGTAKPAIGPSFEINGPLRPTNPQRWLDDKDIAEKEKKYWIPVRRPIFSVPSRFGAGYGSCPGQNIAKIELSKLAATIIRDYNIRPEYAGQEWKWKAYFTVVPHSWRVFVEKTDVR</sequence>
<evidence type="ECO:0000256" key="1">
    <source>
        <dbReference type="ARBA" id="ARBA00004141"/>
    </source>
</evidence>
<accession>A0A3M7MC79</accession>
<dbReference type="AlphaFoldDB" id="A0A3M7MC79"/>
<keyword evidence="10" id="KW-1185">Reference proteome</keyword>
<dbReference type="PANTHER" id="PTHR33048:SF47">
    <property type="entry name" value="INTEGRAL MEMBRANE PROTEIN-RELATED"/>
    <property type="match status" value="1"/>
</dbReference>
<dbReference type="GO" id="GO:0016705">
    <property type="term" value="F:oxidoreductase activity, acting on paired donors, with incorporation or reduction of molecular oxygen"/>
    <property type="evidence" value="ECO:0007669"/>
    <property type="project" value="InterPro"/>
</dbReference>
<evidence type="ECO:0000256" key="2">
    <source>
        <dbReference type="ARBA" id="ARBA00022692"/>
    </source>
</evidence>
<comment type="similarity">
    <text evidence="5">Belongs to the SAT4 family.</text>
</comment>
<comment type="subcellular location">
    <subcellularLocation>
        <location evidence="1">Membrane</location>
        <topology evidence="1">Multi-pass membrane protein</topology>
    </subcellularLocation>
</comment>
<feature type="transmembrane region" description="Helical" evidence="7">
    <location>
        <begin position="29"/>
        <end position="46"/>
    </location>
</feature>
<keyword evidence="4 7" id="KW-0472">Membrane</keyword>
<evidence type="ECO:0000256" key="5">
    <source>
        <dbReference type="ARBA" id="ARBA00038359"/>
    </source>
</evidence>
<feature type="transmembrane region" description="Helical" evidence="7">
    <location>
        <begin position="152"/>
        <end position="176"/>
    </location>
</feature>
<evidence type="ECO:0000256" key="4">
    <source>
        <dbReference type="ARBA" id="ARBA00023136"/>
    </source>
</evidence>
<keyword evidence="9" id="KW-0808">Transferase</keyword>
<dbReference type="GO" id="GO:0032259">
    <property type="term" value="P:methylation"/>
    <property type="evidence" value="ECO:0007669"/>
    <property type="project" value="UniProtKB-KW"/>
</dbReference>
<dbReference type="InterPro" id="IPR052337">
    <property type="entry name" value="SAT4-like"/>
</dbReference>
<dbReference type="GO" id="GO:0016020">
    <property type="term" value="C:membrane"/>
    <property type="evidence" value="ECO:0007669"/>
    <property type="project" value="UniProtKB-SubCell"/>
</dbReference>
<keyword evidence="9" id="KW-0489">Methyltransferase</keyword>
<dbReference type="Gene3D" id="1.10.630.10">
    <property type="entry name" value="Cytochrome P450"/>
    <property type="match status" value="1"/>
</dbReference>
<proteinExistence type="inferred from homology"/>
<evidence type="ECO:0000313" key="10">
    <source>
        <dbReference type="Proteomes" id="UP000265663"/>
    </source>
</evidence>
<dbReference type="OrthoDB" id="10017208at2759"/>
<keyword evidence="3 7" id="KW-1133">Transmembrane helix</keyword>
<evidence type="ECO:0000259" key="8">
    <source>
        <dbReference type="Pfam" id="PF20684"/>
    </source>
</evidence>
<evidence type="ECO:0000256" key="7">
    <source>
        <dbReference type="SAM" id="Phobius"/>
    </source>
</evidence>
<evidence type="ECO:0000256" key="3">
    <source>
        <dbReference type="ARBA" id="ARBA00022989"/>
    </source>
</evidence>
<dbReference type="EMBL" id="KE747829">
    <property type="protein sequence ID" value="RMZ71989.1"/>
    <property type="molecule type" value="Genomic_DNA"/>
</dbReference>
<feature type="region of interest" description="Disordered" evidence="6">
    <location>
        <begin position="224"/>
        <end position="251"/>
    </location>
</feature>
<dbReference type="Proteomes" id="UP000265663">
    <property type="component" value="Unassembled WGS sequence"/>
</dbReference>
<reference evidence="9 10" key="1">
    <citation type="journal article" date="2014" name="PLoS ONE">
        <title>De novo Genome Assembly of the Fungal Plant Pathogen Pyrenophora semeniperda.</title>
        <authorList>
            <person name="Soliai M.M."/>
            <person name="Meyer S.E."/>
            <person name="Udall J.A."/>
            <person name="Elzinga D.E."/>
            <person name="Hermansen R.A."/>
            <person name="Bodily P.M."/>
            <person name="Hart A.A."/>
            <person name="Coleman C.E."/>
        </authorList>
    </citation>
    <scope>NUCLEOTIDE SEQUENCE [LARGE SCALE GENOMIC DNA]</scope>
    <source>
        <strain evidence="9 10">CCB06</strain>
        <tissue evidence="9">Mycelium</tissue>
    </source>
</reference>